<keyword evidence="11 15" id="KW-0092">Biotin</keyword>
<evidence type="ECO:0000256" key="15">
    <source>
        <dbReference type="RuleBase" id="RU365063"/>
    </source>
</evidence>
<dbReference type="InterPro" id="IPR005479">
    <property type="entry name" value="CPAse_ATP-bd"/>
</dbReference>
<evidence type="ECO:0000256" key="6">
    <source>
        <dbReference type="ARBA" id="ARBA00022598"/>
    </source>
</evidence>
<dbReference type="RefSeq" id="WP_183315913.1">
    <property type="nucleotide sequence ID" value="NZ_JACIEN010000001.1"/>
</dbReference>
<comment type="function">
    <text evidence="1 15">This protein is a component of the acetyl coenzyme A carboxylase complex; first, biotin carboxylase catalyzes the carboxylation of the carrier protein and then the transcarboxylase transfers the carboxyl group to form malonyl-CoA.</text>
</comment>
<dbReference type="GO" id="GO:0046872">
    <property type="term" value="F:metal ion binding"/>
    <property type="evidence" value="ECO:0007669"/>
    <property type="project" value="UniProtKB-KW"/>
</dbReference>
<reference evidence="18 19" key="1">
    <citation type="submission" date="2020-08" db="EMBL/GenBank/DDBJ databases">
        <title>Genomic Encyclopedia of Type Strains, Phase IV (KMG-IV): sequencing the most valuable type-strain genomes for metagenomic binning, comparative biology and taxonomic classification.</title>
        <authorList>
            <person name="Goeker M."/>
        </authorList>
    </citation>
    <scope>NUCLEOTIDE SEQUENCE [LARGE SCALE GENOMIC DNA]</scope>
    <source>
        <strain evidence="18 19">DSM 103737</strain>
    </source>
</reference>
<comment type="caution">
    <text evidence="18">The sequence shown here is derived from an EMBL/GenBank/DDBJ whole genome shotgun (WGS) entry which is preliminary data.</text>
</comment>
<accession>A0A840BXM6</accession>
<dbReference type="PANTHER" id="PTHR48095">
    <property type="entry name" value="PYRUVATE CARBOXYLASE SUBUNIT A"/>
    <property type="match status" value="1"/>
</dbReference>
<keyword evidence="7" id="KW-0479">Metal-binding</keyword>
<dbReference type="GO" id="GO:2001295">
    <property type="term" value="P:malonyl-CoA biosynthetic process"/>
    <property type="evidence" value="ECO:0007669"/>
    <property type="project" value="UniProtKB-UniPathway"/>
</dbReference>
<dbReference type="InterPro" id="IPR005481">
    <property type="entry name" value="BC-like_N"/>
</dbReference>
<proteinExistence type="predicted"/>
<dbReference type="InterPro" id="IPR005482">
    <property type="entry name" value="Biotin_COase_C"/>
</dbReference>
<dbReference type="SUPFAM" id="SSF56059">
    <property type="entry name" value="Glutathione synthetase ATP-binding domain-like"/>
    <property type="match status" value="1"/>
</dbReference>
<dbReference type="InterPro" id="IPR011764">
    <property type="entry name" value="Biotin_carboxylation_dom"/>
</dbReference>
<dbReference type="GO" id="GO:0006633">
    <property type="term" value="P:fatty acid biosynthetic process"/>
    <property type="evidence" value="ECO:0007669"/>
    <property type="project" value="UniProtKB-KW"/>
</dbReference>
<evidence type="ECO:0000259" key="17">
    <source>
        <dbReference type="PROSITE" id="PS50979"/>
    </source>
</evidence>
<comment type="pathway">
    <text evidence="2 15">Lipid metabolism; malonyl-CoA biosynthesis; malonyl-CoA from acetyl-CoA: step 1/1.</text>
</comment>
<dbReference type="AlphaFoldDB" id="A0A840BXM6"/>
<keyword evidence="10" id="KW-0460">Magnesium</keyword>
<gene>
    <name evidence="18" type="ORF">GGR16_001075</name>
</gene>
<dbReference type="EMBL" id="JACIEN010000001">
    <property type="protein sequence ID" value="MBB4016069.1"/>
    <property type="molecule type" value="Genomic_DNA"/>
</dbReference>
<evidence type="ECO:0000256" key="9">
    <source>
        <dbReference type="ARBA" id="ARBA00022840"/>
    </source>
</evidence>
<dbReference type="InterPro" id="IPR011761">
    <property type="entry name" value="ATP-grasp"/>
</dbReference>
<feature type="domain" description="Biotin carboxylation" evidence="17">
    <location>
        <begin position="1"/>
        <end position="444"/>
    </location>
</feature>
<organism evidence="18 19">
    <name type="scientific">Chelatococcus caeni</name>
    <dbReference type="NCBI Taxonomy" id="1348468"/>
    <lineage>
        <taxon>Bacteria</taxon>
        <taxon>Pseudomonadati</taxon>
        <taxon>Pseudomonadota</taxon>
        <taxon>Alphaproteobacteria</taxon>
        <taxon>Hyphomicrobiales</taxon>
        <taxon>Chelatococcaceae</taxon>
        <taxon>Chelatococcus</taxon>
    </lineage>
</organism>
<dbReference type="PROSITE" id="PS00866">
    <property type="entry name" value="CPSASE_1"/>
    <property type="match status" value="1"/>
</dbReference>
<evidence type="ECO:0000256" key="4">
    <source>
        <dbReference type="ARBA" id="ARBA00013263"/>
    </source>
</evidence>
<protein>
    <recommendedName>
        <fullName evidence="5 15">Biotin carboxylase</fullName>
        <ecNumber evidence="4 15">6.3.4.14</ecNumber>
    </recommendedName>
    <alternativeName>
        <fullName evidence="12 15">Acetyl-coenzyme A carboxylase biotin carboxylase subunit A</fullName>
    </alternativeName>
</protein>
<dbReference type="UniPathway" id="UPA00655">
    <property type="reaction ID" value="UER00711"/>
</dbReference>
<evidence type="ECO:0000256" key="3">
    <source>
        <dbReference type="ARBA" id="ARBA00011750"/>
    </source>
</evidence>
<evidence type="ECO:0000256" key="13">
    <source>
        <dbReference type="ARBA" id="ARBA00048600"/>
    </source>
</evidence>
<dbReference type="SUPFAM" id="SSF52440">
    <property type="entry name" value="PreATP-grasp domain"/>
    <property type="match status" value="1"/>
</dbReference>
<feature type="domain" description="ATP-grasp" evidence="16">
    <location>
        <begin position="120"/>
        <end position="316"/>
    </location>
</feature>
<dbReference type="FunFam" id="3.30.1490.20:FF:000018">
    <property type="entry name" value="Biotin carboxylase"/>
    <property type="match status" value="1"/>
</dbReference>
<evidence type="ECO:0000256" key="2">
    <source>
        <dbReference type="ARBA" id="ARBA00004956"/>
    </source>
</evidence>
<dbReference type="GO" id="GO:0004075">
    <property type="term" value="F:biotin carboxylase activity"/>
    <property type="evidence" value="ECO:0007669"/>
    <property type="project" value="UniProtKB-EC"/>
</dbReference>
<evidence type="ECO:0000313" key="18">
    <source>
        <dbReference type="EMBL" id="MBB4016069.1"/>
    </source>
</evidence>
<dbReference type="Gene3D" id="3.30.470.20">
    <property type="entry name" value="ATP-grasp fold, B domain"/>
    <property type="match status" value="1"/>
</dbReference>
<keyword evidence="15" id="KW-0444">Lipid biosynthesis</keyword>
<dbReference type="SMART" id="SM00878">
    <property type="entry name" value="Biotin_carb_C"/>
    <property type="match status" value="1"/>
</dbReference>
<keyword evidence="19" id="KW-1185">Reference proteome</keyword>
<dbReference type="InterPro" id="IPR051602">
    <property type="entry name" value="ACC_Biotin_Carboxylase"/>
</dbReference>
<evidence type="ECO:0000256" key="14">
    <source>
        <dbReference type="PROSITE-ProRule" id="PRU00409"/>
    </source>
</evidence>
<dbReference type="PROSITE" id="PS50979">
    <property type="entry name" value="BC"/>
    <property type="match status" value="1"/>
</dbReference>
<dbReference type="InterPro" id="IPR004549">
    <property type="entry name" value="Acetyl_CoA_COase_biotin_COase"/>
</dbReference>
<dbReference type="PANTHER" id="PTHR48095:SF2">
    <property type="entry name" value="BIOTIN CARBOXYLASE, CHLOROPLASTIC"/>
    <property type="match status" value="1"/>
</dbReference>
<keyword evidence="6 15" id="KW-0436">Ligase</keyword>
<dbReference type="InterPro" id="IPR011054">
    <property type="entry name" value="Rudment_hybrid_motif"/>
</dbReference>
<dbReference type="FunFam" id="3.40.50.20:FF:000010">
    <property type="entry name" value="Propionyl-CoA carboxylase subunit alpha"/>
    <property type="match status" value="1"/>
</dbReference>
<sequence>MFDKVLIANRGEIALRILRACKELGIATVAVHSTADADAMHVRLADESVCIGPPTARDSYLNMPALISACEITGADAVHPGYGFLSENARFAEMLNDHNITFIGPKAEHIRLMGDKIEAKRTAKRLGIPCVPGSEGGINDDDEARRVAAEIGFPVLIKAAAGGGGRGMKVARNADELPHALQTARTEAKAAFGDDAVYIEKYLEKPRHIELQVLGDGQGGAIHLGERDCSLQRRHQKVWEEGPSPALNRAERDRIGAIVADAMKGLGYLGAGTVEFLYENGEFYFIEMNTRIQVEHPVTEMITGIDLVIEQIRIAAGHPLSIRQEDVQIEGHAIECRINAEHPATFRPSPGTITYYHPPGGLGVRVDSAVYQGYRIPPHYDSLVGKLIVHGRSRNECLMRLRRALDEFVVDGIDTTLPLFRTLVRNQDIQNGLYDIHWLEGFLRSGGLDLESSAAKGQGG</sequence>
<keyword evidence="8 14" id="KW-0547">Nucleotide-binding</keyword>
<dbReference type="InterPro" id="IPR016185">
    <property type="entry name" value="PreATP-grasp_dom_sf"/>
</dbReference>
<dbReference type="Pfam" id="PF00289">
    <property type="entry name" value="Biotin_carb_N"/>
    <property type="match status" value="1"/>
</dbReference>
<dbReference type="NCBIfam" id="NF006367">
    <property type="entry name" value="PRK08591.1"/>
    <property type="match status" value="1"/>
</dbReference>
<dbReference type="Pfam" id="PF02786">
    <property type="entry name" value="CPSase_L_D2"/>
    <property type="match status" value="1"/>
</dbReference>
<dbReference type="NCBIfam" id="TIGR00514">
    <property type="entry name" value="accC"/>
    <property type="match status" value="1"/>
</dbReference>
<keyword evidence="9 14" id="KW-0067">ATP-binding</keyword>
<evidence type="ECO:0000256" key="12">
    <source>
        <dbReference type="ARBA" id="ARBA00033786"/>
    </source>
</evidence>
<evidence type="ECO:0000256" key="1">
    <source>
        <dbReference type="ARBA" id="ARBA00003761"/>
    </source>
</evidence>
<evidence type="ECO:0000256" key="11">
    <source>
        <dbReference type="ARBA" id="ARBA00023267"/>
    </source>
</evidence>
<keyword evidence="15" id="KW-0276">Fatty acid metabolism</keyword>
<comment type="catalytic activity">
    <reaction evidence="13 15">
        <text>N(6)-biotinyl-L-lysyl-[protein] + hydrogencarbonate + ATP = N(6)-carboxybiotinyl-L-lysyl-[protein] + ADP + phosphate + H(+)</text>
        <dbReference type="Rhea" id="RHEA:13501"/>
        <dbReference type="Rhea" id="RHEA-COMP:10505"/>
        <dbReference type="Rhea" id="RHEA-COMP:10506"/>
        <dbReference type="ChEBI" id="CHEBI:15378"/>
        <dbReference type="ChEBI" id="CHEBI:17544"/>
        <dbReference type="ChEBI" id="CHEBI:30616"/>
        <dbReference type="ChEBI" id="CHEBI:43474"/>
        <dbReference type="ChEBI" id="CHEBI:83144"/>
        <dbReference type="ChEBI" id="CHEBI:83145"/>
        <dbReference type="ChEBI" id="CHEBI:456216"/>
        <dbReference type="EC" id="6.3.4.14"/>
    </reaction>
</comment>
<dbReference type="GO" id="GO:0005524">
    <property type="term" value="F:ATP binding"/>
    <property type="evidence" value="ECO:0007669"/>
    <property type="project" value="UniProtKB-UniRule"/>
</dbReference>
<evidence type="ECO:0000256" key="8">
    <source>
        <dbReference type="ARBA" id="ARBA00022741"/>
    </source>
</evidence>
<evidence type="ECO:0000256" key="7">
    <source>
        <dbReference type="ARBA" id="ARBA00022723"/>
    </source>
</evidence>
<keyword evidence="15" id="KW-0275">Fatty acid biosynthesis</keyword>
<dbReference type="SUPFAM" id="SSF51246">
    <property type="entry name" value="Rudiment single hybrid motif"/>
    <property type="match status" value="1"/>
</dbReference>
<keyword evidence="15" id="KW-0443">Lipid metabolism</keyword>
<dbReference type="Pfam" id="PF02785">
    <property type="entry name" value="Biotin_carb_C"/>
    <property type="match status" value="1"/>
</dbReference>
<dbReference type="Proteomes" id="UP000577362">
    <property type="component" value="Unassembled WGS sequence"/>
</dbReference>
<evidence type="ECO:0000259" key="16">
    <source>
        <dbReference type="PROSITE" id="PS50975"/>
    </source>
</evidence>
<name>A0A840BXM6_9HYPH</name>
<dbReference type="EC" id="6.3.4.14" evidence="4 15"/>
<comment type="subunit">
    <text evidence="3 15">Acetyl-CoA carboxylase is a heterohexamer of biotin carboxyl carrier protein, biotin carboxylase and the two subunits of carboxyl transferase in a 2:2 complex.</text>
</comment>
<evidence type="ECO:0000256" key="5">
    <source>
        <dbReference type="ARBA" id="ARBA00017242"/>
    </source>
</evidence>
<dbReference type="PROSITE" id="PS50975">
    <property type="entry name" value="ATP_GRASP"/>
    <property type="match status" value="1"/>
</dbReference>
<evidence type="ECO:0000256" key="10">
    <source>
        <dbReference type="ARBA" id="ARBA00022842"/>
    </source>
</evidence>
<dbReference type="PROSITE" id="PS00867">
    <property type="entry name" value="CPSASE_2"/>
    <property type="match status" value="1"/>
</dbReference>
<evidence type="ECO:0000313" key="19">
    <source>
        <dbReference type="Proteomes" id="UP000577362"/>
    </source>
</evidence>